<dbReference type="EMBL" id="LBUU01000007">
    <property type="protein sequence ID" value="KKQ70000.1"/>
    <property type="molecule type" value="Genomic_DNA"/>
</dbReference>
<dbReference type="Proteomes" id="UP000034022">
    <property type="component" value="Unassembled WGS sequence"/>
</dbReference>
<dbReference type="AlphaFoldDB" id="A0A0G0K3E3"/>
<gene>
    <name evidence="1" type="ORF">US91_C0007G0010</name>
</gene>
<evidence type="ECO:0000313" key="2">
    <source>
        <dbReference type="Proteomes" id="UP000034022"/>
    </source>
</evidence>
<proteinExistence type="predicted"/>
<name>A0A0G0K3E3_9BACT</name>
<protein>
    <submittedName>
        <fullName evidence="1">Uncharacterized protein</fullName>
    </submittedName>
</protein>
<accession>A0A0G0K3E3</accession>
<reference evidence="1 2" key="1">
    <citation type="journal article" date="2015" name="Nature">
        <title>rRNA introns, odd ribosomes, and small enigmatic genomes across a large radiation of phyla.</title>
        <authorList>
            <person name="Brown C.T."/>
            <person name="Hug L.A."/>
            <person name="Thomas B.C."/>
            <person name="Sharon I."/>
            <person name="Castelle C.J."/>
            <person name="Singh A."/>
            <person name="Wilkins M.J."/>
            <person name="Williams K.H."/>
            <person name="Banfield J.F."/>
        </authorList>
    </citation>
    <scope>NUCLEOTIDE SEQUENCE [LARGE SCALE GENOMIC DNA]</scope>
</reference>
<sequence>MKNCKNIYKKIIKSNNGLAALLVVLIIGASSLLMARGAMFLSIGEADMGETVSKSGGAYYSAESCLEEALLRIKRDNNFSVDNLELTVNGNLCVIDVSGTDTDKDILIYGTSGVYQKRLRASLSINAGEITIKTFESF</sequence>
<evidence type="ECO:0000313" key="1">
    <source>
        <dbReference type="EMBL" id="KKQ70000.1"/>
    </source>
</evidence>
<organism evidence="1 2">
    <name type="scientific">Candidatus Falkowbacteria bacterium GW2011_GWE1_38_31</name>
    <dbReference type="NCBI Taxonomy" id="1618638"/>
    <lineage>
        <taxon>Bacteria</taxon>
        <taxon>Candidatus Falkowiibacteriota</taxon>
    </lineage>
</organism>
<comment type="caution">
    <text evidence="1">The sequence shown here is derived from an EMBL/GenBank/DDBJ whole genome shotgun (WGS) entry which is preliminary data.</text>
</comment>